<evidence type="ECO:0000313" key="4">
    <source>
        <dbReference type="Proteomes" id="UP001623591"/>
    </source>
</evidence>
<protein>
    <submittedName>
        <fullName evidence="3">Septum formation initiator family protein</fullName>
    </submittedName>
</protein>
<dbReference type="Proteomes" id="UP001623591">
    <property type="component" value="Unassembled WGS sequence"/>
</dbReference>
<dbReference type="RefSeq" id="WP_406770439.1">
    <property type="nucleotide sequence ID" value="NZ_JBJHZZ010000011.1"/>
</dbReference>
<evidence type="ECO:0000313" key="3">
    <source>
        <dbReference type="EMBL" id="MFL0248008.1"/>
    </source>
</evidence>
<evidence type="ECO:0000256" key="1">
    <source>
        <dbReference type="SAM" id="Coils"/>
    </source>
</evidence>
<accession>A0ABW8T690</accession>
<feature type="transmembrane region" description="Helical" evidence="2">
    <location>
        <begin position="12"/>
        <end position="32"/>
    </location>
</feature>
<evidence type="ECO:0000256" key="2">
    <source>
        <dbReference type="SAM" id="Phobius"/>
    </source>
</evidence>
<feature type="coiled-coil region" evidence="1">
    <location>
        <begin position="32"/>
        <end position="66"/>
    </location>
</feature>
<keyword evidence="4" id="KW-1185">Reference proteome</keyword>
<dbReference type="EMBL" id="JBJHZZ010000011">
    <property type="protein sequence ID" value="MFL0248008.1"/>
    <property type="molecule type" value="Genomic_DNA"/>
</dbReference>
<comment type="caution">
    <text evidence="3">The sequence shown here is derived from an EMBL/GenBank/DDBJ whole genome shotgun (WGS) entry which is preliminary data.</text>
</comment>
<keyword evidence="1" id="KW-0175">Coiled coil</keyword>
<dbReference type="Pfam" id="PF04977">
    <property type="entry name" value="DivIC"/>
    <property type="match status" value="1"/>
</dbReference>
<keyword evidence="2" id="KW-0472">Membrane</keyword>
<organism evidence="3 4">
    <name type="scientific">Candidatus Clostridium stratigraminis</name>
    <dbReference type="NCBI Taxonomy" id="3381661"/>
    <lineage>
        <taxon>Bacteria</taxon>
        <taxon>Bacillati</taxon>
        <taxon>Bacillota</taxon>
        <taxon>Clostridia</taxon>
        <taxon>Eubacteriales</taxon>
        <taxon>Clostridiaceae</taxon>
        <taxon>Clostridium</taxon>
    </lineage>
</organism>
<keyword evidence="2" id="KW-0812">Transmembrane</keyword>
<reference evidence="3 4" key="1">
    <citation type="submission" date="2024-11" db="EMBL/GenBank/DDBJ databases">
        <authorList>
            <person name="Heng Y.C."/>
            <person name="Lim A.C.H."/>
            <person name="Lee J.K.Y."/>
            <person name="Kittelmann S."/>
        </authorList>
    </citation>
    <scope>NUCLEOTIDE SEQUENCE [LARGE SCALE GENOMIC DNA]</scope>
    <source>
        <strain evidence="3 4">WILCCON 0185</strain>
    </source>
</reference>
<dbReference type="InterPro" id="IPR007060">
    <property type="entry name" value="FtsL/DivIC"/>
</dbReference>
<gene>
    <name evidence="3" type="ORF">ACJDUG_13620</name>
</gene>
<proteinExistence type="predicted"/>
<keyword evidence="2" id="KW-1133">Transmembrane helix</keyword>
<name>A0ABW8T690_9CLOT</name>
<sequence length="91" mass="10642">MRKKNKFSFKNIVIFIAIMYVGYIVISTQISMNKIKAEINVKQQELEKVKEKNQKLQDEVSMTKTDAYYEKLARERLGLVKQGEAPVTEKK</sequence>